<feature type="compositionally biased region" description="Basic and acidic residues" evidence="2">
    <location>
        <begin position="12"/>
        <end position="24"/>
    </location>
</feature>
<dbReference type="InterPro" id="IPR011990">
    <property type="entry name" value="TPR-like_helical_dom_sf"/>
</dbReference>
<evidence type="ECO:0000259" key="3">
    <source>
        <dbReference type="Pfam" id="PF13401"/>
    </source>
</evidence>
<dbReference type="InterPro" id="IPR049945">
    <property type="entry name" value="AAA_22"/>
</dbReference>
<organism evidence="4 5">
    <name type="scientific">Streptomyces rhizosphaericus</name>
    <dbReference type="NCBI Taxonomy" id="114699"/>
    <lineage>
        <taxon>Bacteria</taxon>
        <taxon>Bacillati</taxon>
        <taxon>Actinomycetota</taxon>
        <taxon>Actinomycetes</taxon>
        <taxon>Kitasatosporales</taxon>
        <taxon>Streptomycetaceae</taxon>
        <taxon>Streptomyces</taxon>
        <taxon>Streptomyces violaceusniger group</taxon>
    </lineage>
</organism>
<feature type="region of interest" description="Disordered" evidence="2">
    <location>
        <begin position="1"/>
        <end position="27"/>
    </location>
</feature>
<name>A0A6G4AXJ7_9ACTN</name>
<dbReference type="EMBL" id="JAAIKT010000122">
    <property type="protein sequence ID" value="NEW77474.1"/>
    <property type="molecule type" value="Genomic_DNA"/>
</dbReference>
<dbReference type="SUPFAM" id="SSF48452">
    <property type="entry name" value="TPR-like"/>
    <property type="match status" value="3"/>
</dbReference>
<proteinExistence type="predicted"/>
<dbReference type="PANTHER" id="PTHR47691">
    <property type="entry name" value="REGULATOR-RELATED"/>
    <property type="match status" value="1"/>
</dbReference>
<evidence type="ECO:0000256" key="2">
    <source>
        <dbReference type="SAM" id="MobiDB-lite"/>
    </source>
</evidence>
<dbReference type="Proteomes" id="UP000476310">
    <property type="component" value="Unassembled WGS sequence"/>
</dbReference>
<keyword evidence="1" id="KW-0802">TPR repeat</keyword>
<dbReference type="Gene3D" id="3.40.50.300">
    <property type="entry name" value="P-loop containing nucleotide triphosphate hydrolases"/>
    <property type="match status" value="1"/>
</dbReference>
<reference evidence="4" key="1">
    <citation type="submission" date="2020-02" db="EMBL/GenBank/DDBJ databases">
        <title>A new Streptomyces sp. for controlling soil-borne diseases.</title>
        <authorList>
            <person name="Li X."/>
            <person name="Tian Y."/>
            <person name="Gao K."/>
        </authorList>
    </citation>
    <scope>NUCLEOTIDE SEQUENCE [LARGE SCALE GENOMIC DNA]</scope>
    <source>
        <strain evidence="4">0250</strain>
    </source>
</reference>
<evidence type="ECO:0000313" key="4">
    <source>
        <dbReference type="EMBL" id="NEW77474.1"/>
    </source>
</evidence>
<feature type="repeat" description="TPR" evidence="1">
    <location>
        <begin position="1006"/>
        <end position="1039"/>
    </location>
</feature>
<feature type="domain" description="ORC1/DEAH AAA+ ATPase" evidence="3">
    <location>
        <begin position="117"/>
        <end position="206"/>
    </location>
</feature>
<dbReference type="Gene3D" id="1.25.40.10">
    <property type="entry name" value="Tetratricopeptide repeat domain"/>
    <property type="match status" value="4"/>
</dbReference>
<dbReference type="InterPro" id="IPR027417">
    <property type="entry name" value="P-loop_NTPase"/>
</dbReference>
<dbReference type="GO" id="GO:0016887">
    <property type="term" value="F:ATP hydrolysis activity"/>
    <property type="evidence" value="ECO:0007669"/>
    <property type="project" value="InterPro"/>
</dbReference>
<evidence type="ECO:0000313" key="5">
    <source>
        <dbReference type="Proteomes" id="UP000476310"/>
    </source>
</evidence>
<dbReference type="RefSeq" id="WP_164436863.1">
    <property type="nucleotide sequence ID" value="NZ_JAAIKT010000122.1"/>
</dbReference>
<dbReference type="InterPro" id="IPR019734">
    <property type="entry name" value="TPR_rpt"/>
</dbReference>
<dbReference type="Pfam" id="PF13432">
    <property type="entry name" value="TPR_16"/>
    <property type="match status" value="1"/>
</dbReference>
<comment type="caution">
    <text evidence="4">The sequence shown here is derived from an EMBL/GenBank/DDBJ whole genome shotgun (WGS) entry which is preliminary data.</text>
</comment>
<sequence length="1417" mass="152232">MEDENGSGDARPGGEVRDSGDARAADGGTAITGVSAATAAGTPGSVSVRATGAAYASHGGVAITGYVAGDVRVTLPSLQSRSVQDSVLPGERRPRLFGREAEISAGLGVLRRADGGGRAAVVVTGAPGIGKSDVALRMSRLAAEWYPDGQFHINLALSTGPTDLVLSILHALFPPEPPLPDRRDQQLALLRTTLADKRVLLLVDDIVSEEALLEILSVDGPFALVGTSRVKLSGLSGLVRLIDLGPLPAAPSEELVQSVAGPGRLTGEQTAALSAACAGHPLALHIAAAHLARRPRVNADRYLSEITNPDRSVKALVAGQTALQPVFQQSFDALEHDQAQVFSALGVLPHMSFTIDVVAAAIAQPPLDEVDDDNLTDMAAILDSLVELSLIEQLDDDRFVMHEIQHRFARLTSAPWPGTQRTDVVRHACLVTALRVRSSTDAIGFLDEEATVHAESSTEALRSLDADRPGAVALVETARQYKVWDHLLLLAFALTEHLRIASHWKELDRVYQCVQEAGELAGHANWTATALYNRAVVAGHLGESQDAVDLYNCCAETARAADDAEHLFMAQFGLGTLLINLGRPRDAIDYLRSGLHYWRTVGHHQVLALALGHLGQAYLAVGQTRRAENYLRNSRDLSRSSGFGEMLATRSIAKLLSSTGRVAEAAEESVRDIERARAIGSREWEARALMDLAAVPTSARPESAPAEPLEAALSIHQETGDVQGQVRALFRLGEDAAHRADLDQAATYLAQCAELAIRIGDHQHAARSLTYLASYSGGIGHHDTAESQFEDASDMAQESGSPVLQADVLQKRAQLLWHRGRIGDAVRLLTEAEQSLAATDESRALAQVRAALGEALVVAGQWQDGARMLQSVVSDFSDAASPSTRARATRALAVLHSRRGLHTEALSAINRALNDCERHNDVDGVLHCRMALGNIHARAGRWAEAADQYEQTARAAAEHKDLHVLLTARAQAATCTLHTGNQDEAVALLTKTIPLAEKLGMDTVLTSLHTNLGTCHAKAGDHPAAAASFRTALQISERLDDNPLRATCLFNLARAEKALHAPEAARSRARQAFALHQALGNWPEAGETLVFLGALHHETDPDGTVPSLVELVGGGPVDLRVFESLRARVLRDGRDDAVVPSPGLPRLRDVRISDTVQQALAAFDLESLTLRFATSRQYCTMCNLIIDESGEAELLYLRHPDVHHPMLRLAHSHCHLSDVIELTGPAPDRSPDRFDAECILFGDRAGIVLDCHGGWGAINGSRRIEDVHLRLFLESGFTNLLTLYTNNGGKPLDLRDLPPVPSGDLQARLVDNKITLSSPHGDLLSGMPLNFLPPWYEQAHHGSLLVIAGRNLPGMVADDPTYLERAIHLGQAVGAAVPFAVVRPRRNAPCPCMMRRGRKFKHCCSGRADRAVSASRG</sequence>
<protein>
    <submittedName>
        <fullName evidence="4">Tetratricopeptide repeat protein</fullName>
    </submittedName>
</protein>
<dbReference type="PRINTS" id="PR00364">
    <property type="entry name" value="DISEASERSIST"/>
</dbReference>
<keyword evidence="5" id="KW-1185">Reference proteome</keyword>
<accession>A0A6G4AXJ7</accession>
<dbReference type="SMART" id="SM00028">
    <property type="entry name" value="TPR"/>
    <property type="match status" value="10"/>
</dbReference>
<gene>
    <name evidence="4" type="ORF">G4H13_45985</name>
</gene>
<dbReference type="SUPFAM" id="SSF52540">
    <property type="entry name" value="P-loop containing nucleoside triphosphate hydrolases"/>
    <property type="match status" value="1"/>
</dbReference>
<dbReference type="PROSITE" id="PS50005">
    <property type="entry name" value="TPR"/>
    <property type="match status" value="1"/>
</dbReference>
<evidence type="ECO:0000256" key="1">
    <source>
        <dbReference type="PROSITE-ProRule" id="PRU00339"/>
    </source>
</evidence>
<dbReference type="Pfam" id="PF13424">
    <property type="entry name" value="TPR_12"/>
    <property type="match status" value="2"/>
</dbReference>
<dbReference type="Pfam" id="PF13401">
    <property type="entry name" value="AAA_22"/>
    <property type="match status" value="1"/>
</dbReference>
<dbReference type="PANTHER" id="PTHR47691:SF3">
    <property type="entry name" value="HTH-TYPE TRANSCRIPTIONAL REGULATOR RV0890C-RELATED"/>
    <property type="match status" value="1"/>
</dbReference>